<sequence>MGKRPIENCDQLKKFNPRPPQYLLPVPDPEAEKHEKEESLCLARLLKLSCHCQNVKLICDMLQQEAHSGLQLIANKVIGTGCKLNKNNS</sequence>
<proteinExistence type="predicted"/>
<dbReference type="EMBL" id="CM056810">
    <property type="protein sequence ID" value="KAJ8646284.1"/>
    <property type="molecule type" value="Genomic_DNA"/>
</dbReference>
<evidence type="ECO:0000313" key="2">
    <source>
        <dbReference type="Proteomes" id="UP001234297"/>
    </source>
</evidence>
<dbReference type="Proteomes" id="UP001234297">
    <property type="component" value="Chromosome 2"/>
</dbReference>
<name>A0ACC2MKK9_PERAE</name>
<gene>
    <name evidence="1" type="ORF">MRB53_008032</name>
</gene>
<accession>A0ACC2MKK9</accession>
<comment type="caution">
    <text evidence="1">The sequence shown here is derived from an EMBL/GenBank/DDBJ whole genome shotgun (WGS) entry which is preliminary data.</text>
</comment>
<protein>
    <submittedName>
        <fullName evidence="1">Uncharacterized protein</fullName>
    </submittedName>
</protein>
<keyword evidence="2" id="KW-1185">Reference proteome</keyword>
<evidence type="ECO:0000313" key="1">
    <source>
        <dbReference type="EMBL" id="KAJ8646284.1"/>
    </source>
</evidence>
<reference evidence="1 2" key="1">
    <citation type="journal article" date="2022" name="Hortic Res">
        <title>A haplotype resolved chromosomal level avocado genome allows analysis of novel avocado genes.</title>
        <authorList>
            <person name="Nath O."/>
            <person name="Fletcher S.J."/>
            <person name="Hayward A."/>
            <person name="Shaw L.M."/>
            <person name="Masouleh A.K."/>
            <person name="Furtado A."/>
            <person name="Henry R.J."/>
            <person name="Mitter N."/>
        </authorList>
    </citation>
    <scope>NUCLEOTIDE SEQUENCE [LARGE SCALE GENOMIC DNA]</scope>
    <source>
        <strain evidence="2">cv. Hass</strain>
    </source>
</reference>
<organism evidence="1 2">
    <name type="scientific">Persea americana</name>
    <name type="common">Avocado</name>
    <dbReference type="NCBI Taxonomy" id="3435"/>
    <lineage>
        <taxon>Eukaryota</taxon>
        <taxon>Viridiplantae</taxon>
        <taxon>Streptophyta</taxon>
        <taxon>Embryophyta</taxon>
        <taxon>Tracheophyta</taxon>
        <taxon>Spermatophyta</taxon>
        <taxon>Magnoliopsida</taxon>
        <taxon>Magnoliidae</taxon>
        <taxon>Laurales</taxon>
        <taxon>Lauraceae</taxon>
        <taxon>Persea</taxon>
    </lineage>
</organism>